<reference evidence="1" key="1">
    <citation type="submission" date="2015-04" db="UniProtKB">
        <authorList>
            <consortium name="EnsemblPlants"/>
        </authorList>
    </citation>
    <scope>IDENTIFICATION</scope>
</reference>
<accession>A0A0E0MHU3</accession>
<evidence type="ECO:0000313" key="1">
    <source>
        <dbReference type="EnsemblPlants" id="OPUNC11G18260.1"/>
    </source>
</evidence>
<dbReference type="Proteomes" id="UP000026962">
    <property type="component" value="Chromosome 11"/>
</dbReference>
<dbReference type="HOGENOM" id="CLU_3243031_0_0_1"/>
<organism evidence="1">
    <name type="scientific">Oryza punctata</name>
    <name type="common">Red rice</name>
    <dbReference type="NCBI Taxonomy" id="4537"/>
    <lineage>
        <taxon>Eukaryota</taxon>
        <taxon>Viridiplantae</taxon>
        <taxon>Streptophyta</taxon>
        <taxon>Embryophyta</taxon>
        <taxon>Tracheophyta</taxon>
        <taxon>Spermatophyta</taxon>
        <taxon>Magnoliopsida</taxon>
        <taxon>Liliopsida</taxon>
        <taxon>Poales</taxon>
        <taxon>Poaceae</taxon>
        <taxon>BOP clade</taxon>
        <taxon>Oryzoideae</taxon>
        <taxon>Oryzeae</taxon>
        <taxon>Oryzinae</taxon>
        <taxon>Oryza</taxon>
    </lineage>
</organism>
<evidence type="ECO:0000313" key="2">
    <source>
        <dbReference type="Proteomes" id="UP000026962"/>
    </source>
</evidence>
<dbReference type="AlphaFoldDB" id="A0A0E0MHU3"/>
<name>A0A0E0MHU3_ORYPU</name>
<reference evidence="1" key="2">
    <citation type="submission" date="2018-05" db="EMBL/GenBank/DDBJ databases">
        <title>OpunRS2 (Oryza punctata Reference Sequence Version 2).</title>
        <authorList>
            <person name="Zhang J."/>
            <person name="Kudrna D."/>
            <person name="Lee S."/>
            <person name="Talag J."/>
            <person name="Welchert J."/>
            <person name="Wing R.A."/>
        </authorList>
    </citation>
    <scope>NUCLEOTIDE SEQUENCE [LARGE SCALE GENOMIC DNA]</scope>
</reference>
<dbReference type="EnsemblPlants" id="OPUNC11G18260.1">
    <property type="protein sequence ID" value="OPUNC11G18260.1"/>
    <property type="gene ID" value="OPUNC11G18260"/>
</dbReference>
<protein>
    <submittedName>
        <fullName evidence="1">Uncharacterized protein</fullName>
    </submittedName>
</protein>
<keyword evidence="2" id="KW-1185">Reference proteome</keyword>
<proteinExistence type="predicted"/>
<dbReference type="Gramene" id="OPUNC11G18260.1">
    <property type="protein sequence ID" value="OPUNC11G18260.1"/>
    <property type="gene ID" value="OPUNC11G18260"/>
</dbReference>
<sequence>MDQVEKVKKGPHTHFMVASTSVEKMEDGNLLENLALGIRLVNS</sequence>